<accession>A0A9W7DE99</accession>
<evidence type="ECO:0000256" key="6">
    <source>
        <dbReference type="ARBA" id="ARBA00023136"/>
    </source>
</evidence>
<evidence type="ECO:0000256" key="9">
    <source>
        <dbReference type="SAM" id="MobiDB-lite"/>
    </source>
</evidence>
<feature type="compositionally biased region" description="Basic and acidic residues" evidence="9">
    <location>
        <begin position="309"/>
        <end position="329"/>
    </location>
</feature>
<dbReference type="InterPro" id="IPR035952">
    <property type="entry name" value="Rhomboid-like_sf"/>
</dbReference>
<feature type="transmembrane region" description="Helical" evidence="8">
    <location>
        <begin position="94"/>
        <end position="118"/>
    </location>
</feature>
<organism evidence="10 11">
    <name type="scientific">Ambrosiozyma monospora</name>
    <name type="common">Yeast</name>
    <name type="synonym">Endomycopsis monosporus</name>
    <dbReference type="NCBI Taxonomy" id="43982"/>
    <lineage>
        <taxon>Eukaryota</taxon>
        <taxon>Fungi</taxon>
        <taxon>Dikarya</taxon>
        <taxon>Ascomycota</taxon>
        <taxon>Saccharomycotina</taxon>
        <taxon>Pichiomycetes</taxon>
        <taxon>Pichiales</taxon>
        <taxon>Pichiaceae</taxon>
        <taxon>Ambrosiozyma</taxon>
    </lineage>
</organism>
<feature type="transmembrane region" description="Helical" evidence="8">
    <location>
        <begin position="169"/>
        <end position="189"/>
    </location>
</feature>
<comment type="function">
    <text evidence="8">May be involved in the degradation of misfolded endoplasmic reticulum (ER) luminal proteins.</text>
</comment>
<keyword evidence="4 8" id="KW-0256">Endoplasmic reticulum</keyword>
<dbReference type="InterPro" id="IPR007599">
    <property type="entry name" value="DER1"/>
</dbReference>
<evidence type="ECO:0000256" key="7">
    <source>
        <dbReference type="PROSITE-ProRule" id="PRU10055"/>
    </source>
</evidence>
<evidence type="ECO:0000313" key="11">
    <source>
        <dbReference type="Proteomes" id="UP001165063"/>
    </source>
</evidence>
<dbReference type="OrthoDB" id="1716531at2759"/>
<proteinExistence type="inferred from homology"/>
<dbReference type="GO" id="GO:0005789">
    <property type="term" value="C:endoplasmic reticulum membrane"/>
    <property type="evidence" value="ECO:0007669"/>
    <property type="project" value="UniProtKB-SubCell"/>
</dbReference>
<feature type="region of interest" description="Disordered" evidence="9">
    <location>
        <begin position="305"/>
        <end position="329"/>
    </location>
</feature>
<feature type="active site" description="Nucleophile" evidence="7">
    <location>
        <position position="167"/>
    </location>
</feature>
<evidence type="ECO:0000256" key="3">
    <source>
        <dbReference type="ARBA" id="ARBA00022692"/>
    </source>
</evidence>
<dbReference type="EMBL" id="BSXU01000629">
    <property type="protein sequence ID" value="GMG21322.1"/>
    <property type="molecule type" value="Genomic_DNA"/>
</dbReference>
<feature type="transmembrane region" description="Helical" evidence="8">
    <location>
        <begin position="56"/>
        <end position="78"/>
    </location>
</feature>
<keyword evidence="11" id="KW-1185">Reference proteome</keyword>
<gene>
    <name evidence="10" type="ORF">Amon01_000191000</name>
</gene>
<dbReference type="SUPFAM" id="SSF144091">
    <property type="entry name" value="Rhomboid-like"/>
    <property type="match status" value="1"/>
</dbReference>
<reference evidence="10" key="1">
    <citation type="submission" date="2023-04" db="EMBL/GenBank/DDBJ databases">
        <title>Ambrosiozyma monospora NBRC 1965.</title>
        <authorList>
            <person name="Ichikawa N."/>
            <person name="Sato H."/>
            <person name="Tonouchi N."/>
        </authorList>
    </citation>
    <scope>NUCLEOTIDE SEQUENCE</scope>
    <source>
        <strain evidence="10">NBRC 1965</strain>
    </source>
</reference>
<protein>
    <recommendedName>
        <fullName evidence="8">Derlin</fullName>
    </recommendedName>
</protein>
<keyword evidence="3 8" id="KW-0812">Transmembrane</keyword>
<evidence type="ECO:0000256" key="8">
    <source>
        <dbReference type="RuleBase" id="RU363059"/>
    </source>
</evidence>
<dbReference type="PANTHER" id="PTHR11009">
    <property type="entry name" value="DER1-LIKE PROTEIN, DERLIN"/>
    <property type="match status" value="1"/>
</dbReference>
<keyword evidence="6 8" id="KW-0472">Membrane</keyword>
<comment type="subcellular location">
    <subcellularLocation>
        <location evidence="1 8">Endoplasmic reticulum membrane</location>
        <topology evidence="1 8">Multi-pass membrane protein</topology>
    </subcellularLocation>
</comment>
<dbReference type="Pfam" id="PF04511">
    <property type="entry name" value="DER1"/>
    <property type="match status" value="1"/>
</dbReference>
<keyword evidence="5 8" id="KW-1133">Transmembrane helix</keyword>
<comment type="similarity">
    <text evidence="2 8">Belongs to the derlin family.</text>
</comment>
<name>A0A9W7DE99_AMBMO</name>
<dbReference type="InterPro" id="IPR018120">
    <property type="entry name" value="Glyco_hydro_1_AS"/>
</dbReference>
<evidence type="ECO:0000256" key="2">
    <source>
        <dbReference type="ARBA" id="ARBA00008917"/>
    </source>
</evidence>
<dbReference type="PROSITE" id="PS00572">
    <property type="entry name" value="GLYCOSYL_HYDROL_F1_1"/>
    <property type="match status" value="1"/>
</dbReference>
<comment type="caution">
    <text evidence="10">The sequence shown here is derived from an EMBL/GenBank/DDBJ whole genome shotgun (WGS) entry which is preliminary data.</text>
</comment>
<evidence type="ECO:0000313" key="10">
    <source>
        <dbReference type="EMBL" id="GMG21322.1"/>
    </source>
</evidence>
<evidence type="ECO:0000256" key="4">
    <source>
        <dbReference type="ARBA" id="ARBA00022824"/>
    </source>
</evidence>
<evidence type="ECO:0000256" key="5">
    <source>
        <dbReference type="ARBA" id="ARBA00022989"/>
    </source>
</evidence>
<dbReference type="Proteomes" id="UP001165063">
    <property type="component" value="Unassembled WGS sequence"/>
</dbReference>
<dbReference type="AlphaFoldDB" id="A0A9W7DE99"/>
<feature type="transmembrane region" description="Helical" evidence="8">
    <location>
        <begin position="15"/>
        <end position="35"/>
    </location>
</feature>
<feature type="transmembrane region" description="Helical" evidence="8">
    <location>
        <begin position="139"/>
        <end position="157"/>
    </location>
</feature>
<sequence length="329" mass="37892">MERIPLDWLMEIPPVTRTFVVGVVSVSILEYTGYLTKADCFYSYDSVFVKGEYWRLLTTFLYFGRFSLDLVLTLYVLVQHSKPLELSFMNTRDYIWFIGLLASILLLYSTFFSNLFILGTYLKDCMLYIWSRRNPDVDVSIMGVLNFKSIYIPFVSLTLSKVLSITENGISISSADFASMIIGHFYIFFNDMFPKLHSCDSPLKPIWYWFEKENDEEIEIDEPVAAENIDEAPHPLQNNNVIEAEIGQVDIGMIQNDTPVEEQLHETTSQSHTEAANMNATVSLQNENNGNPELPFNIPDTLQHVNDVNPHHEVGEDDTLRQRRNNNEL</sequence>
<dbReference type="GO" id="GO:0006950">
    <property type="term" value="P:response to stress"/>
    <property type="evidence" value="ECO:0007669"/>
    <property type="project" value="UniProtKB-ARBA"/>
</dbReference>
<evidence type="ECO:0000256" key="1">
    <source>
        <dbReference type="ARBA" id="ARBA00004477"/>
    </source>
</evidence>